<sequence>MKKSTDKDICNESLFASFFTKYSKTLFNFLYYKFGEKLNPEDKVQEAFLKVWQNCHKITPDKAKSYLYTTANNLMLNQASHEKVKLKYAETPQKSHTDESPEYVMEENQYMEKIQKALSNLTEAQRVAFMMNRVEGKRFKEIAEILDISTKAVEKRIYGALKKLREDIEGL</sequence>
<dbReference type="NCBIfam" id="TIGR02937">
    <property type="entry name" value="sigma70-ECF"/>
    <property type="match status" value="1"/>
</dbReference>
<evidence type="ECO:0000259" key="5">
    <source>
        <dbReference type="Pfam" id="PF04542"/>
    </source>
</evidence>
<dbReference type="AlphaFoldDB" id="A0A4R2NW18"/>
<comment type="similarity">
    <text evidence="1">Belongs to the sigma-70 factor family. ECF subfamily.</text>
</comment>
<dbReference type="InterPro" id="IPR036388">
    <property type="entry name" value="WH-like_DNA-bd_sf"/>
</dbReference>
<dbReference type="SUPFAM" id="SSF88659">
    <property type="entry name" value="Sigma3 and sigma4 domains of RNA polymerase sigma factors"/>
    <property type="match status" value="1"/>
</dbReference>
<accession>A0A4R2NW18</accession>
<evidence type="ECO:0000259" key="6">
    <source>
        <dbReference type="Pfam" id="PF08281"/>
    </source>
</evidence>
<dbReference type="CDD" id="cd06171">
    <property type="entry name" value="Sigma70_r4"/>
    <property type="match status" value="1"/>
</dbReference>
<keyword evidence="4" id="KW-0804">Transcription</keyword>
<dbReference type="GO" id="GO:0003677">
    <property type="term" value="F:DNA binding"/>
    <property type="evidence" value="ECO:0007669"/>
    <property type="project" value="InterPro"/>
</dbReference>
<dbReference type="GO" id="GO:0016987">
    <property type="term" value="F:sigma factor activity"/>
    <property type="evidence" value="ECO:0007669"/>
    <property type="project" value="UniProtKB-KW"/>
</dbReference>
<evidence type="ECO:0000256" key="2">
    <source>
        <dbReference type="ARBA" id="ARBA00023015"/>
    </source>
</evidence>
<gene>
    <name evidence="7" type="ORF">EV195_103158</name>
</gene>
<evidence type="ECO:0000256" key="4">
    <source>
        <dbReference type="ARBA" id="ARBA00023163"/>
    </source>
</evidence>
<dbReference type="Gene3D" id="1.10.10.10">
    <property type="entry name" value="Winged helix-like DNA-binding domain superfamily/Winged helix DNA-binding domain"/>
    <property type="match status" value="1"/>
</dbReference>
<evidence type="ECO:0000313" key="7">
    <source>
        <dbReference type="EMBL" id="TCP25798.1"/>
    </source>
</evidence>
<evidence type="ECO:0000313" key="8">
    <source>
        <dbReference type="Proteomes" id="UP000294564"/>
    </source>
</evidence>
<dbReference type="InterPro" id="IPR039425">
    <property type="entry name" value="RNA_pol_sigma-70-like"/>
</dbReference>
<organism evidence="7 8">
    <name type="scientific">Tenacibaculum skagerrakense</name>
    <dbReference type="NCBI Taxonomy" id="186571"/>
    <lineage>
        <taxon>Bacteria</taxon>
        <taxon>Pseudomonadati</taxon>
        <taxon>Bacteroidota</taxon>
        <taxon>Flavobacteriia</taxon>
        <taxon>Flavobacteriales</taxon>
        <taxon>Flavobacteriaceae</taxon>
        <taxon>Tenacibaculum</taxon>
    </lineage>
</organism>
<dbReference type="Pfam" id="PF08281">
    <property type="entry name" value="Sigma70_r4_2"/>
    <property type="match status" value="1"/>
</dbReference>
<dbReference type="EMBL" id="SLXM01000003">
    <property type="protein sequence ID" value="TCP25798.1"/>
    <property type="molecule type" value="Genomic_DNA"/>
</dbReference>
<dbReference type="InterPro" id="IPR013325">
    <property type="entry name" value="RNA_pol_sigma_r2"/>
</dbReference>
<keyword evidence="3" id="KW-0731">Sigma factor</keyword>
<dbReference type="InterPro" id="IPR014284">
    <property type="entry name" value="RNA_pol_sigma-70_dom"/>
</dbReference>
<keyword evidence="2" id="KW-0805">Transcription regulation</keyword>
<dbReference type="Gene3D" id="1.10.1740.10">
    <property type="match status" value="1"/>
</dbReference>
<keyword evidence="8" id="KW-1185">Reference proteome</keyword>
<reference evidence="7 8" key="1">
    <citation type="submission" date="2019-03" db="EMBL/GenBank/DDBJ databases">
        <title>Genomic Encyclopedia of Type Strains, Phase IV (KMG-IV): sequencing the most valuable type-strain genomes for metagenomic binning, comparative biology and taxonomic classification.</title>
        <authorList>
            <person name="Goeker M."/>
        </authorList>
    </citation>
    <scope>NUCLEOTIDE SEQUENCE [LARGE SCALE GENOMIC DNA]</scope>
    <source>
        <strain evidence="7 8">DSM 14836</strain>
    </source>
</reference>
<dbReference type="Pfam" id="PF04542">
    <property type="entry name" value="Sigma70_r2"/>
    <property type="match status" value="1"/>
</dbReference>
<proteinExistence type="inferred from homology"/>
<protein>
    <submittedName>
        <fullName evidence="7">RNA polymerase sigma-70 factor (ECF subfamily)</fullName>
    </submittedName>
</protein>
<evidence type="ECO:0000256" key="1">
    <source>
        <dbReference type="ARBA" id="ARBA00010641"/>
    </source>
</evidence>
<dbReference type="PANTHER" id="PTHR43133">
    <property type="entry name" value="RNA POLYMERASE ECF-TYPE SIGMA FACTO"/>
    <property type="match status" value="1"/>
</dbReference>
<dbReference type="InterPro" id="IPR013324">
    <property type="entry name" value="RNA_pol_sigma_r3/r4-like"/>
</dbReference>
<dbReference type="Proteomes" id="UP000294564">
    <property type="component" value="Unassembled WGS sequence"/>
</dbReference>
<feature type="domain" description="RNA polymerase sigma factor 70 region 4 type 2" evidence="6">
    <location>
        <begin position="112"/>
        <end position="164"/>
    </location>
</feature>
<evidence type="ECO:0000256" key="3">
    <source>
        <dbReference type="ARBA" id="ARBA00023082"/>
    </source>
</evidence>
<dbReference type="OrthoDB" id="659855at2"/>
<dbReference type="InterPro" id="IPR007627">
    <property type="entry name" value="RNA_pol_sigma70_r2"/>
</dbReference>
<dbReference type="InterPro" id="IPR013249">
    <property type="entry name" value="RNA_pol_sigma70_r4_t2"/>
</dbReference>
<comment type="caution">
    <text evidence="7">The sequence shown here is derived from an EMBL/GenBank/DDBJ whole genome shotgun (WGS) entry which is preliminary data.</text>
</comment>
<dbReference type="PANTHER" id="PTHR43133:SF46">
    <property type="entry name" value="RNA POLYMERASE SIGMA-70 FACTOR ECF SUBFAMILY"/>
    <property type="match status" value="1"/>
</dbReference>
<dbReference type="RefSeq" id="WP_132794186.1">
    <property type="nucleotide sequence ID" value="NZ_SLXM01000003.1"/>
</dbReference>
<feature type="domain" description="RNA polymerase sigma-70 region 2" evidence="5">
    <location>
        <begin position="19"/>
        <end position="79"/>
    </location>
</feature>
<name>A0A4R2NW18_9FLAO</name>
<dbReference type="SUPFAM" id="SSF88946">
    <property type="entry name" value="Sigma2 domain of RNA polymerase sigma factors"/>
    <property type="match status" value="1"/>
</dbReference>
<dbReference type="GO" id="GO:0006352">
    <property type="term" value="P:DNA-templated transcription initiation"/>
    <property type="evidence" value="ECO:0007669"/>
    <property type="project" value="InterPro"/>
</dbReference>